<sequence length="82" mass="9524">ELFRLNLGAPKTFVAERILTVNYPFEYSTFPCIVSIVELLFTVKAVFESNLSVLHDYSKSCMETSKIFTPVRQWLCLDRNSR</sequence>
<name>A0ACA9SU49_9GLOM</name>
<evidence type="ECO:0000313" key="1">
    <source>
        <dbReference type="EMBL" id="CAG8848086.1"/>
    </source>
</evidence>
<feature type="non-terminal residue" evidence="1">
    <location>
        <position position="1"/>
    </location>
</feature>
<reference evidence="1" key="1">
    <citation type="submission" date="2021-06" db="EMBL/GenBank/DDBJ databases">
        <authorList>
            <person name="Kallberg Y."/>
            <person name="Tangrot J."/>
            <person name="Rosling A."/>
        </authorList>
    </citation>
    <scope>NUCLEOTIDE SEQUENCE</scope>
    <source>
        <strain evidence="1">MA461A</strain>
    </source>
</reference>
<organism evidence="1 2">
    <name type="scientific">Racocetra persica</name>
    <dbReference type="NCBI Taxonomy" id="160502"/>
    <lineage>
        <taxon>Eukaryota</taxon>
        <taxon>Fungi</taxon>
        <taxon>Fungi incertae sedis</taxon>
        <taxon>Mucoromycota</taxon>
        <taxon>Glomeromycotina</taxon>
        <taxon>Glomeromycetes</taxon>
        <taxon>Diversisporales</taxon>
        <taxon>Gigasporaceae</taxon>
        <taxon>Racocetra</taxon>
    </lineage>
</organism>
<dbReference type="Proteomes" id="UP000789920">
    <property type="component" value="Unassembled WGS sequence"/>
</dbReference>
<dbReference type="EMBL" id="CAJVQC010159141">
    <property type="protein sequence ID" value="CAG8848086.1"/>
    <property type="molecule type" value="Genomic_DNA"/>
</dbReference>
<protein>
    <submittedName>
        <fullName evidence="1">31809_t:CDS:1</fullName>
    </submittedName>
</protein>
<evidence type="ECO:0000313" key="2">
    <source>
        <dbReference type="Proteomes" id="UP000789920"/>
    </source>
</evidence>
<keyword evidence="2" id="KW-1185">Reference proteome</keyword>
<gene>
    <name evidence="1" type="ORF">RPERSI_LOCUS34947</name>
</gene>
<comment type="caution">
    <text evidence="1">The sequence shown here is derived from an EMBL/GenBank/DDBJ whole genome shotgun (WGS) entry which is preliminary data.</text>
</comment>
<proteinExistence type="predicted"/>
<accession>A0ACA9SU49</accession>